<evidence type="ECO:0000313" key="1">
    <source>
        <dbReference type="EMBL" id="PPK59391.1"/>
    </source>
</evidence>
<protein>
    <submittedName>
        <fullName evidence="1">Winged helix-turn-helix DNA-binding protein</fullName>
    </submittedName>
</protein>
<accession>A0AB36ZU33</accession>
<reference evidence="1 2" key="1">
    <citation type="submission" date="2018-02" db="EMBL/GenBank/DDBJ databases">
        <title>Subsurface microbial communities from deep shales in Ohio and West Virginia, USA.</title>
        <authorList>
            <person name="Wrighton K."/>
        </authorList>
    </citation>
    <scope>NUCLEOTIDE SEQUENCE [LARGE SCALE GENOMIC DNA]</scope>
    <source>
        <strain evidence="1 2">MARC-MIP3H16</strain>
    </source>
</reference>
<dbReference type="AlphaFoldDB" id="A0AB36ZU33"/>
<comment type="caution">
    <text evidence="1">The sequence shown here is derived from an EMBL/GenBank/DDBJ whole genome shotgun (WGS) entry which is preliminary data.</text>
</comment>
<dbReference type="InterPro" id="IPR036388">
    <property type="entry name" value="WH-like_DNA-bd_sf"/>
</dbReference>
<dbReference type="GO" id="GO:0003677">
    <property type="term" value="F:DNA binding"/>
    <property type="evidence" value="ECO:0007669"/>
    <property type="project" value="UniProtKB-KW"/>
</dbReference>
<dbReference type="Proteomes" id="UP000239861">
    <property type="component" value="Unassembled WGS sequence"/>
</dbReference>
<dbReference type="InterPro" id="IPR036390">
    <property type="entry name" value="WH_DNA-bd_sf"/>
</dbReference>
<dbReference type="RefSeq" id="WP_104412678.1">
    <property type="nucleotide sequence ID" value="NZ_PTIW01000032.1"/>
</dbReference>
<gene>
    <name evidence="1" type="ORF">B0F89_13226</name>
</gene>
<organism evidence="1 2">
    <name type="scientific">Malaciobacter marinus</name>
    <dbReference type="NCBI Taxonomy" id="505249"/>
    <lineage>
        <taxon>Bacteria</taxon>
        <taxon>Pseudomonadati</taxon>
        <taxon>Campylobacterota</taxon>
        <taxon>Epsilonproteobacteria</taxon>
        <taxon>Campylobacterales</taxon>
        <taxon>Arcobacteraceae</taxon>
        <taxon>Malaciobacter</taxon>
    </lineage>
</organism>
<dbReference type="SUPFAM" id="SSF46785">
    <property type="entry name" value="Winged helix' DNA-binding domain"/>
    <property type="match status" value="1"/>
</dbReference>
<dbReference type="EMBL" id="PTIW01000032">
    <property type="protein sequence ID" value="PPK59391.1"/>
    <property type="molecule type" value="Genomic_DNA"/>
</dbReference>
<dbReference type="Pfam" id="PF13412">
    <property type="entry name" value="HTH_24"/>
    <property type="match status" value="1"/>
</dbReference>
<sequence>MITNHQSPITNYKIAIIGSGLNRILEVYDRDSFVIKQNYMRNIFYKNENSLDEGVNGGVNGGVNDILEFIKNNPNLRAKQISDAITVPLRTCERYIKQLKDENKIEFKGAPKTGGYFIKKMENITDESN</sequence>
<name>A0AB36ZU33_9BACT</name>
<dbReference type="Gene3D" id="1.10.10.10">
    <property type="entry name" value="Winged helix-like DNA-binding domain superfamily/Winged helix DNA-binding domain"/>
    <property type="match status" value="1"/>
</dbReference>
<keyword evidence="1" id="KW-0238">DNA-binding</keyword>
<proteinExistence type="predicted"/>
<evidence type="ECO:0000313" key="2">
    <source>
        <dbReference type="Proteomes" id="UP000239861"/>
    </source>
</evidence>